<protein>
    <submittedName>
        <fullName evidence="2">Uncharacterized protein</fullName>
    </submittedName>
</protein>
<evidence type="ECO:0000313" key="3">
    <source>
        <dbReference type="Proteomes" id="UP001642487"/>
    </source>
</evidence>
<dbReference type="EMBL" id="OZ021735">
    <property type="protein sequence ID" value="CAK9309464.1"/>
    <property type="molecule type" value="Genomic_DNA"/>
</dbReference>
<organism evidence="2 3">
    <name type="scientific">Citrullus colocynthis</name>
    <name type="common">colocynth</name>
    <dbReference type="NCBI Taxonomy" id="252529"/>
    <lineage>
        <taxon>Eukaryota</taxon>
        <taxon>Viridiplantae</taxon>
        <taxon>Streptophyta</taxon>
        <taxon>Embryophyta</taxon>
        <taxon>Tracheophyta</taxon>
        <taxon>Spermatophyta</taxon>
        <taxon>Magnoliopsida</taxon>
        <taxon>eudicotyledons</taxon>
        <taxon>Gunneridae</taxon>
        <taxon>Pentapetalae</taxon>
        <taxon>rosids</taxon>
        <taxon>fabids</taxon>
        <taxon>Cucurbitales</taxon>
        <taxon>Cucurbitaceae</taxon>
        <taxon>Benincaseae</taxon>
        <taxon>Citrullus</taxon>
    </lineage>
</organism>
<sequence>MESINGVIDDGDELNVFAAKEEEDSYVIPHVHTGVPNIPSDRSIDMQFEIPREKNIAASEEAKNVVLSDIDPDFSGQKSAKAFSSANVSNEDSDDNSRASFKKVGES</sequence>
<name>A0ABP0XMS6_9ROSI</name>
<keyword evidence="3" id="KW-1185">Reference proteome</keyword>
<proteinExistence type="predicted"/>
<reference evidence="2 3" key="1">
    <citation type="submission" date="2024-03" db="EMBL/GenBank/DDBJ databases">
        <authorList>
            <person name="Gkanogiannis A."/>
            <person name="Becerra Lopez-Lavalle L."/>
        </authorList>
    </citation>
    <scope>NUCLEOTIDE SEQUENCE [LARGE SCALE GENOMIC DNA]</scope>
</reference>
<accession>A0ABP0XMS6</accession>
<dbReference type="Proteomes" id="UP001642487">
    <property type="component" value="Chromosome 1"/>
</dbReference>
<evidence type="ECO:0000256" key="1">
    <source>
        <dbReference type="SAM" id="MobiDB-lite"/>
    </source>
</evidence>
<gene>
    <name evidence="2" type="ORF">CITCOLO1_LOCUS1041</name>
</gene>
<feature type="compositionally biased region" description="Polar residues" evidence="1">
    <location>
        <begin position="76"/>
        <end position="90"/>
    </location>
</feature>
<feature type="region of interest" description="Disordered" evidence="1">
    <location>
        <begin position="69"/>
        <end position="107"/>
    </location>
</feature>
<evidence type="ECO:0000313" key="2">
    <source>
        <dbReference type="EMBL" id="CAK9309464.1"/>
    </source>
</evidence>